<protein>
    <submittedName>
        <fullName evidence="3">DUF2778 domain-containing protein</fullName>
    </submittedName>
</protein>
<dbReference type="KEGG" id="rah:Rahaq_4465"/>
<dbReference type="RefSeq" id="WP_013577731.1">
    <property type="nucleotide sequence ID" value="NC_015062.1"/>
</dbReference>
<dbReference type="InterPro" id="IPR021225">
    <property type="entry name" value="Tlde1_dom"/>
</dbReference>
<evidence type="ECO:0000313" key="3">
    <source>
        <dbReference type="EMBL" id="MFD3225127.1"/>
    </source>
</evidence>
<name>A0A0H3FGT2_RAHSY</name>
<organism evidence="2 4">
    <name type="scientific">Rahnella sp. (strain Y9602)</name>
    <dbReference type="NCBI Taxonomy" id="2703885"/>
    <lineage>
        <taxon>Bacteria</taxon>
        <taxon>Pseudomonadati</taxon>
        <taxon>Pseudomonadota</taxon>
        <taxon>Gammaproteobacteria</taxon>
        <taxon>Enterobacterales</taxon>
        <taxon>Yersiniaceae</taxon>
        <taxon>Rahnella</taxon>
    </lineage>
</organism>
<dbReference type="OrthoDB" id="6490254at2"/>
<evidence type="ECO:0000313" key="2">
    <source>
        <dbReference type="EMBL" id="ADW76050.1"/>
    </source>
</evidence>
<dbReference type="AlphaFoldDB" id="A0A0H3FGT2"/>
<dbReference type="EMBL" id="JBHUCJ010000042">
    <property type="protein sequence ID" value="MFD3225127.1"/>
    <property type="molecule type" value="Genomic_DNA"/>
</dbReference>
<feature type="domain" description="Tlde1" evidence="1">
    <location>
        <begin position="28"/>
        <end position="151"/>
    </location>
</feature>
<reference evidence="2 4" key="2">
    <citation type="journal article" date="2012" name="J. Bacteriol.">
        <title>Complete Genome Sequence of Rahnella sp. Strain Y9602, a Gammaproteobacterium Isolate from Metal- and Radionuclide-Contaminated Soil.</title>
        <authorList>
            <person name="Martinez R.J."/>
            <person name="Bruce D."/>
            <person name="Detter C."/>
            <person name="Goodwin L.A."/>
            <person name="Han J."/>
            <person name="Han C.S."/>
            <person name="Held B."/>
            <person name="Land M.L."/>
            <person name="Mikhailova N."/>
            <person name="Nolan M."/>
            <person name="Pennacchio L."/>
            <person name="Pitluck S."/>
            <person name="Tapia R."/>
            <person name="Woyke T."/>
            <person name="Sobecky P.A."/>
        </authorList>
    </citation>
    <scope>NUCLEOTIDE SEQUENCE [LARGE SCALE GENOMIC DNA]</scope>
    <source>
        <strain evidence="2 4">Y9602</strain>
        <plasmid evidence="2 4">pRAHAQ01</plasmid>
    </source>
</reference>
<evidence type="ECO:0000313" key="4">
    <source>
        <dbReference type="Proteomes" id="UP000007257"/>
    </source>
</evidence>
<accession>A0A0H3FGT2</accession>
<reference evidence="4" key="1">
    <citation type="submission" date="2011-01" db="EMBL/GenBank/DDBJ databases">
        <title>Complete sequence of plasmid1 of Rahnella sp. Y9602.</title>
        <authorList>
            <consortium name="US DOE Joint Genome Institute"/>
            <person name="Lucas S."/>
            <person name="Copeland A."/>
            <person name="Lapidus A."/>
            <person name="Cheng J.-F."/>
            <person name="Goodwin L."/>
            <person name="Pitluck S."/>
            <person name="Lu M."/>
            <person name="Detter J.C."/>
            <person name="Han C."/>
            <person name="Tapia R."/>
            <person name="Land M."/>
            <person name="Hauser L."/>
            <person name="Kyrpides N."/>
            <person name="Ivanova N."/>
            <person name="Ovchinnikova G."/>
            <person name="Pagani I."/>
            <person name="Sobecky P.A."/>
            <person name="Martinez R.J."/>
            <person name="Woyke T."/>
        </authorList>
    </citation>
    <scope>NUCLEOTIDE SEQUENCE [LARGE SCALE GENOMIC DNA]</scope>
    <source>
        <strain evidence="4">Y9602</strain>
        <plasmid evidence="4">pRAHAQ01</plasmid>
    </source>
</reference>
<dbReference type="Proteomes" id="UP001598201">
    <property type="component" value="Unassembled WGS sequence"/>
</dbReference>
<dbReference type="HOGENOM" id="CLU_117116_0_0_6"/>
<evidence type="ECO:0000259" key="1">
    <source>
        <dbReference type="Pfam" id="PF10908"/>
    </source>
</evidence>
<keyword evidence="5" id="KW-1185">Reference proteome</keyword>
<dbReference type="Pfam" id="PF10908">
    <property type="entry name" value="Tlde1_dom"/>
    <property type="match status" value="1"/>
</dbReference>
<dbReference type="GeneID" id="95420774"/>
<geneLocation type="plasmid" evidence="2 4">
    <name>pRAHAQ01</name>
</geneLocation>
<sequence>MISCRVDFNRLYESGKIAKLYCAGVGIFPVFSGLFPHTNRIGCGGNENGPIPTGKYWIVDRPRGGVRSRLKEYEKHIRTGNDYSSWFALYRQDGLIDDSTYIGETLRRSFRLHPLRPDGTGVSDGCLTFMYHADFDKLRSALLNSHTRDIPIIHLKAYGEIEVTGDMNAPCLIL</sequence>
<dbReference type="EMBL" id="CP002506">
    <property type="protein sequence ID" value="ADW76050.1"/>
    <property type="molecule type" value="Genomic_DNA"/>
</dbReference>
<evidence type="ECO:0000313" key="5">
    <source>
        <dbReference type="Proteomes" id="UP001598201"/>
    </source>
</evidence>
<gene>
    <name evidence="2" type="ordered locus">Rahaq_4465</name>
    <name evidence="3" type="ORF">ACFPK4_16430</name>
</gene>
<proteinExistence type="predicted"/>
<dbReference type="eggNOG" id="ENOG503241P">
    <property type="taxonomic scope" value="Bacteria"/>
</dbReference>
<reference evidence="3 5" key="3">
    <citation type="submission" date="2024-09" db="EMBL/GenBank/DDBJ databases">
        <title>Genomes of Rahnella.</title>
        <authorList>
            <person name="Mnguni F.C."/>
            <person name="Shin G.Y."/>
            <person name="Coutinho T."/>
        </authorList>
    </citation>
    <scope>NUCLEOTIDE SEQUENCE [LARGE SCALE GENOMIC DNA]</scope>
    <source>
        <strain evidence="3 5">20WA0057</strain>
    </source>
</reference>
<dbReference type="Proteomes" id="UP000007257">
    <property type="component" value="Plasmid pRAHAQ01"/>
</dbReference>
<keyword evidence="2" id="KW-0614">Plasmid</keyword>